<dbReference type="Proteomes" id="UP001151582">
    <property type="component" value="Unassembled WGS sequence"/>
</dbReference>
<evidence type="ECO:0000256" key="3">
    <source>
        <dbReference type="ARBA" id="ARBA00023242"/>
    </source>
</evidence>
<comment type="subcellular location">
    <subcellularLocation>
        <location evidence="1">Nucleus</location>
    </subcellularLocation>
</comment>
<accession>A0A9W8EBF5</accession>
<dbReference type="OrthoDB" id="20582at2759"/>
<feature type="coiled-coil region" evidence="4">
    <location>
        <begin position="149"/>
        <end position="190"/>
    </location>
</feature>
<dbReference type="GO" id="GO:0006406">
    <property type="term" value="P:mRNA export from nucleus"/>
    <property type="evidence" value="ECO:0007669"/>
    <property type="project" value="TreeGrafter"/>
</dbReference>
<dbReference type="InterPro" id="IPR019163">
    <property type="entry name" value="THO_Thoc5"/>
</dbReference>
<evidence type="ECO:0000313" key="5">
    <source>
        <dbReference type="EMBL" id="KAJ1976056.1"/>
    </source>
</evidence>
<comment type="similarity">
    <text evidence="2">Belongs to the THOC5 family.</text>
</comment>
<evidence type="ECO:0000256" key="4">
    <source>
        <dbReference type="SAM" id="Coils"/>
    </source>
</evidence>
<keyword evidence="6" id="KW-1185">Reference proteome</keyword>
<keyword evidence="4" id="KW-0175">Coiled coil</keyword>
<dbReference type="Pfam" id="PF09766">
    <property type="entry name" value="FmiP_Thoc5"/>
    <property type="match status" value="1"/>
</dbReference>
<dbReference type="AlphaFoldDB" id="A0A9W8EBF5"/>
<dbReference type="PANTHER" id="PTHR13375">
    <property type="entry name" value="FMS INTERACTING PROTEIN"/>
    <property type="match status" value="1"/>
</dbReference>
<organism evidence="5 6">
    <name type="scientific">Dimargaris verticillata</name>
    <dbReference type="NCBI Taxonomy" id="2761393"/>
    <lineage>
        <taxon>Eukaryota</taxon>
        <taxon>Fungi</taxon>
        <taxon>Fungi incertae sedis</taxon>
        <taxon>Zoopagomycota</taxon>
        <taxon>Kickxellomycotina</taxon>
        <taxon>Dimargaritomycetes</taxon>
        <taxon>Dimargaritales</taxon>
        <taxon>Dimargaritaceae</taxon>
        <taxon>Dimargaris</taxon>
    </lineage>
</organism>
<evidence type="ECO:0000256" key="1">
    <source>
        <dbReference type="ARBA" id="ARBA00004123"/>
    </source>
</evidence>
<gene>
    <name evidence="5" type="ORF">H4R34_004113</name>
</gene>
<feature type="coiled-coil region" evidence="4">
    <location>
        <begin position="71"/>
        <end position="105"/>
    </location>
</feature>
<proteinExistence type="inferred from homology"/>
<dbReference type="PANTHER" id="PTHR13375:SF3">
    <property type="entry name" value="THO COMPLEX SUBUNIT 5 HOMOLOG"/>
    <property type="match status" value="1"/>
</dbReference>
<sequence>MDPLRDASVPALVQVRTICHQIQAIVNEIGQLVATHPSPQDLAAQLQPFVFKVMALFTQLRESNRQCNHHQQELKHQTQSAKAEVDRLNQILQNLAYEKSHLQQEIQTYQQFESLSDTLTLQSIDDFQAKAPQELLDHDNEHTLYMNRLKFELQERRRLEEEKTKLVAAKQQLMKENHEHKQCLQVLSEQVSEFIKSSSKIKRALDKAAFRSDVPANTSNLAM</sequence>
<dbReference type="GO" id="GO:0000445">
    <property type="term" value="C:THO complex part of transcription export complex"/>
    <property type="evidence" value="ECO:0007669"/>
    <property type="project" value="TreeGrafter"/>
</dbReference>
<keyword evidence="3" id="KW-0539">Nucleus</keyword>
<evidence type="ECO:0000256" key="2">
    <source>
        <dbReference type="ARBA" id="ARBA00008044"/>
    </source>
</evidence>
<protein>
    <submittedName>
        <fullName evidence="5">Uncharacterized protein</fullName>
    </submittedName>
</protein>
<dbReference type="Gene3D" id="1.20.5.170">
    <property type="match status" value="1"/>
</dbReference>
<evidence type="ECO:0000313" key="6">
    <source>
        <dbReference type="Proteomes" id="UP001151582"/>
    </source>
</evidence>
<comment type="caution">
    <text evidence="5">The sequence shown here is derived from an EMBL/GenBank/DDBJ whole genome shotgun (WGS) entry which is preliminary data.</text>
</comment>
<dbReference type="EMBL" id="JANBQB010000467">
    <property type="protein sequence ID" value="KAJ1976056.1"/>
    <property type="molecule type" value="Genomic_DNA"/>
</dbReference>
<name>A0A9W8EBF5_9FUNG</name>
<reference evidence="5" key="1">
    <citation type="submission" date="2022-07" db="EMBL/GenBank/DDBJ databases">
        <title>Phylogenomic reconstructions and comparative analyses of Kickxellomycotina fungi.</title>
        <authorList>
            <person name="Reynolds N.K."/>
            <person name="Stajich J.E."/>
            <person name="Barry K."/>
            <person name="Grigoriev I.V."/>
            <person name="Crous P."/>
            <person name="Smith M.E."/>
        </authorList>
    </citation>
    <scope>NUCLEOTIDE SEQUENCE</scope>
    <source>
        <strain evidence="5">RSA 567</strain>
    </source>
</reference>
<dbReference type="GO" id="GO:0003729">
    <property type="term" value="F:mRNA binding"/>
    <property type="evidence" value="ECO:0007669"/>
    <property type="project" value="TreeGrafter"/>
</dbReference>